<keyword evidence="1" id="KW-0175">Coiled coil</keyword>
<reference evidence="3" key="1">
    <citation type="journal article" date="2023" name="IScience">
        <title>Live-bearing cockroach genome reveals convergent evolutionary mechanisms linked to viviparity in insects and beyond.</title>
        <authorList>
            <person name="Fouks B."/>
            <person name="Harrison M.C."/>
            <person name="Mikhailova A.A."/>
            <person name="Marchal E."/>
            <person name="English S."/>
            <person name="Carruthers M."/>
            <person name="Jennings E.C."/>
            <person name="Chiamaka E.L."/>
            <person name="Frigard R.A."/>
            <person name="Pippel M."/>
            <person name="Attardo G.M."/>
            <person name="Benoit J.B."/>
            <person name="Bornberg-Bauer E."/>
            <person name="Tobe S.S."/>
        </authorList>
    </citation>
    <scope>NUCLEOTIDE SEQUENCE</scope>
    <source>
        <strain evidence="3">Stay&amp;Tobe</strain>
    </source>
</reference>
<dbReference type="EMBL" id="JASPKZ010007391">
    <property type="protein sequence ID" value="KAJ9584577.1"/>
    <property type="molecule type" value="Genomic_DNA"/>
</dbReference>
<evidence type="ECO:0000313" key="3">
    <source>
        <dbReference type="EMBL" id="KAJ9584577.1"/>
    </source>
</evidence>
<reference evidence="3" key="2">
    <citation type="submission" date="2023-05" db="EMBL/GenBank/DDBJ databases">
        <authorList>
            <person name="Fouks B."/>
        </authorList>
    </citation>
    <scope>NUCLEOTIDE SEQUENCE</scope>
    <source>
        <strain evidence="3">Stay&amp;Tobe</strain>
        <tissue evidence="3">Testes</tissue>
    </source>
</reference>
<accession>A0AAD8ECC4</accession>
<evidence type="ECO:0000256" key="2">
    <source>
        <dbReference type="SAM" id="MobiDB-lite"/>
    </source>
</evidence>
<protein>
    <submittedName>
        <fullName evidence="3">Uncharacterized protein</fullName>
    </submittedName>
</protein>
<feature type="non-terminal residue" evidence="3">
    <location>
        <position position="1"/>
    </location>
</feature>
<dbReference type="Proteomes" id="UP001233999">
    <property type="component" value="Unassembled WGS sequence"/>
</dbReference>
<gene>
    <name evidence="3" type="ORF">L9F63_021075</name>
</gene>
<evidence type="ECO:0000313" key="4">
    <source>
        <dbReference type="Proteomes" id="UP001233999"/>
    </source>
</evidence>
<evidence type="ECO:0000256" key="1">
    <source>
        <dbReference type="SAM" id="Coils"/>
    </source>
</evidence>
<keyword evidence="4" id="KW-1185">Reference proteome</keyword>
<sequence>MRAEKEKFGQWKDQLEREKNEAFRQLKRQAAESEATRRGLERARQEVVRQVTAIAAEKENLEKENEKLKEALSEERKGVGHYLVDLTQQKKRISQNIIGLEKEVSELKFIARQSASLNNQFKKGMKHLTMCKRKKCSVCVYTKSTFGDYADRSSDTAQLLSCFQAPLQDLRNWIRPQSRRASAYSSEETQTSASSPSPSPSLPLDLTREVALGAGGGLTIPPYISYIDEVSTSSSSESSSEDS</sequence>
<name>A0AAD8ECC4_DIPPU</name>
<feature type="coiled-coil region" evidence="1">
    <location>
        <begin position="1"/>
        <end position="103"/>
    </location>
</feature>
<proteinExistence type="predicted"/>
<dbReference type="AlphaFoldDB" id="A0AAD8ECC4"/>
<organism evidence="3 4">
    <name type="scientific">Diploptera punctata</name>
    <name type="common">Pacific beetle cockroach</name>
    <dbReference type="NCBI Taxonomy" id="6984"/>
    <lineage>
        <taxon>Eukaryota</taxon>
        <taxon>Metazoa</taxon>
        <taxon>Ecdysozoa</taxon>
        <taxon>Arthropoda</taxon>
        <taxon>Hexapoda</taxon>
        <taxon>Insecta</taxon>
        <taxon>Pterygota</taxon>
        <taxon>Neoptera</taxon>
        <taxon>Polyneoptera</taxon>
        <taxon>Dictyoptera</taxon>
        <taxon>Blattodea</taxon>
        <taxon>Blaberoidea</taxon>
        <taxon>Blaberidae</taxon>
        <taxon>Diplopterinae</taxon>
        <taxon>Diploptera</taxon>
    </lineage>
</organism>
<feature type="region of interest" description="Disordered" evidence="2">
    <location>
        <begin position="181"/>
        <end position="208"/>
    </location>
</feature>
<comment type="caution">
    <text evidence="3">The sequence shown here is derived from an EMBL/GenBank/DDBJ whole genome shotgun (WGS) entry which is preliminary data.</text>
</comment>
<feature type="compositionally biased region" description="Low complexity" evidence="2">
    <location>
        <begin position="181"/>
        <end position="196"/>
    </location>
</feature>